<evidence type="ECO:0000313" key="4">
    <source>
        <dbReference type="Proteomes" id="UP001472866"/>
    </source>
</evidence>
<feature type="region of interest" description="Disordered" evidence="2">
    <location>
        <begin position="295"/>
        <end position="329"/>
    </location>
</feature>
<proteinExistence type="predicted"/>
<dbReference type="EMBL" id="CP151504">
    <property type="protein sequence ID" value="WZN61804.1"/>
    <property type="molecule type" value="Genomic_DNA"/>
</dbReference>
<evidence type="ECO:0000256" key="2">
    <source>
        <dbReference type="SAM" id="MobiDB-lite"/>
    </source>
</evidence>
<gene>
    <name evidence="3" type="ORF">HKI87_04g33390</name>
</gene>
<name>A0AAX4P7Q2_9CHLO</name>
<evidence type="ECO:0000256" key="1">
    <source>
        <dbReference type="SAM" id="Coils"/>
    </source>
</evidence>
<dbReference type="Proteomes" id="UP001472866">
    <property type="component" value="Chromosome 04"/>
</dbReference>
<feature type="region of interest" description="Disordered" evidence="2">
    <location>
        <begin position="1"/>
        <end position="44"/>
    </location>
</feature>
<keyword evidence="1" id="KW-0175">Coiled coil</keyword>
<evidence type="ECO:0000313" key="3">
    <source>
        <dbReference type="EMBL" id="WZN61804.1"/>
    </source>
</evidence>
<reference evidence="3 4" key="1">
    <citation type="submission" date="2024-03" db="EMBL/GenBank/DDBJ databases">
        <title>Complete genome sequence of the green alga Chloropicon roscoffensis RCC1871.</title>
        <authorList>
            <person name="Lemieux C."/>
            <person name="Pombert J.-F."/>
            <person name="Otis C."/>
            <person name="Turmel M."/>
        </authorList>
    </citation>
    <scope>NUCLEOTIDE SEQUENCE [LARGE SCALE GENOMIC DNA]</scope>
    <source>
        <strain evidence="3 4">RCC1871</strain>
    </source>
</reference>
<accession>A0AAX4P7Q2</accession>
<protein>
    <submittedName>
        <fullName evidence="3">RWP-RK domain-containing protein</fullName>
    </submittedName>
</protein>
<sequence>MGRGRRLRSLIAGGPSRAKKRDGSDVSCSDDEAETCTKQADKRKERPLPDELCVVQTKDGIRLSKLPPTVPQKTLATLPKVLQVNQNLERTLKRLRAQLMEREETNVRNEAQARMEDSDQKLFDLVPPIYQCSRLKLEEADKVLRQACMGRYIAILREARGRLLRTEYLGNLEIVQQAKKEVKKESQGDQRDAEDAEDLSEHMKILAENLGTKLAESLVHIHKDQTADQNLYTHPFRMACWLAGLGHSLFDATKGVREGILELQRLIVNREINAMEEFGRLLSVHGLDPPAHHFRSPLFSRPRKAEDSKKEEEEEELVRSPPPNVNTNLTNTELQRMSHRQFEFYTFLNQVDRCLAFCRKLKMKRERDALEFVMSKVAEFRKLSHAGIITLQKKLLKDILQMTEKVWLKQVNILDLRVHIKLLEELKLRICHLGGTIKRIPLLIWDNKALDCYVVVLMCNTKIGVKLLEYHQEDGNNPYTDPFVMATWLAAMGYFGEGLEVRNEEAHQLAQAIREGSFNPMPDFKRLLKANDLPWPTHSFPIVWFPGQSEMTMTKERPARLC</sequence>
<feature type="coiled-coil region" evidence="1">
    <location>
        <begin position="78"/>
        <end position="112"/>
    </location>
</feature>
<keyword evidence="4" id="KW-1185">Reference proteome</keyword>
<dbReference type="AlphaFoldDB" id="A0AAX4P7Q2"/>
<organism evidence="3 4">
    <name type="scientific">Chloropicon roscoffensis</name>
    <dbReference type="NCBI Taxonomy" id="1461544"/>
    <lineage>
        <taxon>Eukaryota</taxon>
        <taxon>Viridiplantae</taxon>
        <taxon>Chlorophyta</taxon>
        <taxon>Chloropicophyceae</taxon>
        <taxon>Chloropicales</taxon>
        <taxon>Chloropicaceae</taxon>
        <taxon>Chloropicon</taxon>
    </lineage>
</organism>